<evidence type="ECO:0000256" key="1">
    <source>
        <dbReference type="ARBA" id="ARBA00001971"/>
    </source>
</evidence>
<dbReference type="InterPro" id="IPR001128">
    <property type="entry name" value="Cyt_P450"/>
</dbReference>
<comment type="similarity">
    <text evidence="2 6">Belongs to the cytochrome P450 family.</text>
</comment>
<evidence type="ECO:0000313" key="8">
    <source>
        <dbReference type="EMBL" id="THV66957.1"/>
    </source>
</evidence>
<comment type="cofactor">
    <cofactor evidence="1 5">
        <name>heme</name>
        <dbReference type="ChEBI" id="CHEBI:30413"/>
    </cofactor>
</comment>
<dbReference type="PROSITE" id="PS00086">
    <property type="entry name" value="CYTOCHROME_P450"/>
    <property type="match status" value="1"/>
</dbReference>
<accession>A0A4S8S9D5</accession>
<dbReference type="SUPFAM" id="SSF48264">
    <property type="entry name" value="Cytochrome P450"/>
    <property type="match status" value="1"/>
</dbReference>
<dbReference type="PANTHER" id="PTHR24305">
    <property type="entry name" value="CYTOCHROME P450"/>
    <property type="match status" value="1"/>
</dbReference>
<proteinExistence type="inferred from homology"/>
<keyword evidence="5 6" id="KW-0349">Heme</keyword>
<dbReference type="InterPro" id="IPR002401">
    <property type="entry name" value="Cyt_P450_E_grp-I"/>
</dbReference>
<keyword evidence="6" id="KW-0560">Oxidoreductase</keyword>
<keyword evidence="7" id="KW-1133">Transmembrane helix</keyword>
<evidence type="ECO:0000256" key="7">
    <source>
        <dbReference type="SAM" id="Phobius"/>
    </source>
</evidence>
<evidence type="ECO:0000256" key="2">
    <source>
        <dbReference type="ARBA" id="ARBA00010617"/>
    </source>
</evidence>
<organism evidence="8 9">
    <name type="scientific">Aureobasidium pullulans</name>
    <name type="common">Black yeast</name>
    <name type="synonym">Pullularia pullulans</name>
    <dbReference type="NCBI Taxonomy" id="5580"/>
    <lineage>
        <taxon>Eukaryota</taxon>
        <taxon>Fungi</taxon>
        <taxon>Dikarya</taxon>
        <taxon>Ascomycota</taxon>
        <taxon>Pezizomycotina</taxon>
        <taxon>Dothideomycetes</taxon>
        <taxon>Dothideomycetidae</taxon>
        <taxon>Dothideales</taxon>
        <taxon>Saccotheciaceae</taxon>
        <taxon>Aureobasidium</taxon>
    </lineage>
</organism>
<keyword evidence="6" id="KW-0503">Monooxygenase</keyword>
<evidence type="ECO:0000256" key="4">
    <source>
        <dbReference type="ARBA" id="ARBA00023004"/>
    </source>
</evidence>
<keyword evidence="7" id="KW-0472">Membrane</keyword>
<dbReference type="AlphaFoldDB" id="A0A4S8S9D5"/>
<sequence>MPAIQSPTVPLIGQASNIVLLSFFLTACVSAYVVYQRFFHPLASVPGPFWASLSRLWITKHSWDGDMHRTMIALHEKHGPIVRNGPKEVSIADLSAIKTIYGAGTKFRKSDWYSVWQGHRKFDLFAEKDEKLHGKQRSLISSAYSMTSLKDLEPYVDDSVKRFLDAMSERQNQVVDMGKWAQLFAFDVIGEITFSKSFGFMDAQADDGSFAQIEGALQSAAWIGQVPWLYWLHDRLMPIIGNRLALNNRHGSLRTLAAKEISARMDRGSERKDILSKLHKAQSDKPGELDDNAVISMATSNIFAGSDTTAISTRAIIYYLLKNPQYKQRLIEEIDDFRRQGKLSNPVKLAEADAMPYLQAVMYEALRCHPAVGMSLPRVTPAGGATIANTFIPGGTVVGANPWVIHRNKEVYGEDVEDFRPDRWLKEDTGDMRRFFFTFGSGARMCLGRNISWMEMSKLIPTLFLHYNIELADQNAEWKETCLHCDLLQGDEQPDVDHREDSAVDDVIIM</sequence>
<comment type="caution">
    <text evidence="8">The sequence shown here is derived from an EMBL/GenBank/DDBJ whole genome shotgun (WGS) entry which is preliminary data.</text>
</comment>
<dbReference type="Gene3D" id="1.10.630.10">
    <property type="entry name" value="Cytochrome P450"/>
    <property type="match status" value="1"/>
</dbReference>
<keyword evidence="7" id="KW-0812">Transmembrane</keyword>
<evidence type="ECO:0000256" key="6">
    <source>
        <dbReference type="RuleBase" id="RU000461"/>
    </source>
</evidence>
<dbReference type="GO" id="GO:0004497">
    <property type="term" value="F:monooxygenase activity"/>
    <property type="evidence" value="ECO:0007669"/>
    <property type="project" value="UniProtKB-KW"/>
</dbReference>
<reference evidence="8 9" key="1">
    <citation type="submission" date="2018-10" db="EMBL/GenBank/DDBJ databases">
        <title>Fifty Aureobasidium pullulans genomes reveal a recombining polyextremotolerant generalist.</title>
        <authorList>
            <person name="Gostincar C."/>
            <person name="Turk M."/>
            <person name="Zajc J."/>
            <person name="Gunde-Cimerman N."/>
        </authorList>
    </citation>
    <scope>NUCLEOTIDE SEQUENCE [LARGE SCALE GENOMIC DNA]</scope>
    <source>
        <strain evidence="8 9">EXF-11900</strain>
    </source>
</reference>
<dbReference type="GO" id="GO:0020037">
    <property type="term" value="F:heme binding"/>
    <property type="evidence" value="ECO:0007669"/>
    <property type="project" value="InterPro"/>
</dbReference>
<evidence type="ECO:0000256" key="3">
    <source>
        <dbReference type="ARBA" id="ARBA00022723"/>
    </source>
</evidence>
<feature type="transmembrane region" description="Helical" evidence="7">
    <location>
        <begin position="12"/>
        <end position="35"/>
    </location>
</feature>
<dbReference type="PRINTS" id="PR00385">
    <property type="entry name" value="P450"/>
</dbReference>
<dbReference type="CDD" id="cd11060">
    <property type="entry name" value="CYP57A1-like"/>
    <property type="match status" value="1"/>
</dbReference>
<dbReference type="Proteomes" id="UP000304951">
    <property type="component" value="Unassembled WGS sequence"/>
</dbReference>
<dbReference type="GO" id="GO:0005506">
    <property type="term" value="F:iron ion binding"/>
    <property type="evidence" value="ECO:0007669"/>
    <property type="project" value="InterPro"/>
</dbReference>
<gene>
    <name evidence="8" type="ORF">D6D28_07893</name>
</gene>
<keyword evidence="4 5" id="KW-0408">Iron</keyword>
<dbReference type="EMBL" id="QZAF01000461">
    <property type="protein sequence ID" value="THV66957.1"/>
    <property type="molecule type" value="Genomic_DNA"/>
</dbReference>
<evidence type="ECO:0000256" key="5">
    <source>
        <dbReference type="PIRSR" id="PIRSR602401-1"/>
    </source>
</evidence>
<dbReference type="InterPro" id="IPR036396">
    <property type="entry name" value="Cyt_P450_sf"/>
</dbReference>
<dbReference type="InterPro" id="IPR050121">
    <property type="entry name" value="Cytochrome_P450_monoxygenase"/>
</dbReference>
<dbReference type="PRINTS" id="PR00463">
    <property type="entry name" value="EP450I"/>
</dbReference>
<dbReference type="Pfam" id="PF00067">
    <property type="entry name" value="p450"/>
    <property type="match status" value="1"/>
</dbReference>
<keyword evidence="3 5" id="KW-0479">Metal-binding</keyword>
<dbReference type="GO" id="GO:0016705">
    <property type="term" value="F:oxidoreductase activity, acting on paired donors, with incorporation or reduction of molecular oxygen"/>
    <property type="evidence" value="ECO:0007669"/>
    <property type="project" value="InterPro"/>
</dbReference>
<dbReference type="FunFam" id="1.10.630.10:FF:000050">
    <property type="entry name" value="Cytochrome P450 monooxygenase"/>
    <property type="match status" value="1"/>
</dbReference>
<name>A0A4S8S9D5_AURPU</name>
<dbReference type="InterPro" id="IPR017972">
    <property type="entry name" value="Cyt_P450_CS"/>
</dbReference>
<dbReference type="PANTHER" id="PTHR24305:SF232">
    <property type="entry name" value="P450, PUTATIVE (EUROFUNG)-RELATED"/>
    <property type="match status" value="1"/>
</dbReference>
<evidence type="ECO:0000313" key="9">
    <source>
        <dbReference type="Proteomes" id="UP000304951"/>
    </source>
</evidence>
<feature type="binding site" description="axial binding residue" evidence="5">
    <location>
        <position position="446"/>
    </location>
    <ligand>
        <name>heme</name>
        <dbReference type="ChEBI" id="CHEBI:30413"/>
    </ligand>
    <ligandPart>
        <name>Fe</name>
        <dbReference type="ChEBI" id="CHEBI:18248"/>
    </ligandPart>
</feature>
<protein>
    <submittedName>
        <fullName evidence="8">Cytochrome P450</fullName>
    </submittedName>
</protein>